<dbReference type="InterPro" id="IPR021427">
    <property type="entry name" value="DUF3077"/>
</dbReference>
<dbReference type="RefSeq" id="WP_074873930.1">
    <property type="nucleotide sequence ID" value="NZ_FNTF01000002.1"/>
</dbReference>
<proteinExistence type="predicted"/>
<dbReference type="AlphaFoldDB" id="A0A1H4VEW1"/>
<evidence type="ECO:0008006" key="4">
    <source>
        <dbReference type="Google" id="ProtNLM"/>
    </source>
</evidence>
<dbReference type="Pfam" id="PF11275">
    <property type="entry name" value="DUF3077"/>
    <property type="match status" value="1"/>
</dbReference>
<sequence>MTDQPELKTIGFTPAIYCSDQPLFHVTCNVPLGDALAMASDFLFLAKALTKDAAYAKDSDYHAWAAHYLTAMSKAVVDDAVKVLNRDRDNELASKRAGAKSEGLGDRTT</sequence>
<accession>A0A1H4VEW1</accession>
<evidence type="ECO:0000313" key="2">
    <source>
        <dbReference type="EMBL" id="SEC78924.1"/>
    </source>
</evidence>
<dbReference type="Proteomes" id="UP000183114">
    <property type="component" value="Unassembled WGS sequence"/>
</dbReference>
<evidence type="ECO:0000256" key="1">
    <source>
        <dbReference type="SAM" id="MobiDB-lite"/>
    </source>
</evidence>
<reference evidence="2 3" key="1">
    <citation type="submission" date="2016-10" db="EMBL/GenBank/DDBJ databases">
        <authorList>
            <person name="de Groot N.N."/>
        </authorList>
    </citation>
    <scope>NUCLEOTIDE SEQUENCE [LARGE SCALE GENOMIC DNA]</scope>
    <source>
        <strain evidence="2 3">BS3655</strain>
    </source>
</reference>
<organism evidence="2 3">
    <name type="scientific">Pseudomonas frederiksbergensis</name>
    <dbReference type="NCBI Taxonomy" id="104087"/>
    <lineage>
        <taxon>Bacteria</taxon>
        <taxon>Pseudomonadati</taxon>
        <taxon>Pseudomonadota</taxon>
        <taxon>Gammaproteobacteria</taxon>
        <taxon>Pseudomonadales</taxon>
        <taxon>Pseudomonadaceae</taxon>
        <taxon>Pseudomonas</taxon>
    </lineage>
</organism>
<dbReference type="EMBL" id="FNTF01000002">
    <property type="protein sequence ID" value="SEC78924.1"/>
    <property type="molecule type" value="Genomic_DNA"/>
</dbReference>
<gene>
    <name evidence="2" type="ORF">SAMN04490185_2095</name>
</gene>
<protein>
    <recommendedName>
        <fullName evidence="4">DUF3077 domain-containing protein</fullName>
    </recommendedName>
</protein>
<feature type="region of interest" description="Disordered" evidence="1">
    <location>
        <begin position="90"/>
        <end position="109"/>
    </location>
</feature>
<evidence type="ECO:0000313" key="3">
    <source>
        <dbReference type="Proteomes" id="UP000183114"/>
    </source>
</evidence>
<name>A0A1H4VEW1_9PSED</name>